<dbReference type="PANTHER" id="PTHR11593">
    <property type="entry name" value="60S RIBOSOMAL PROTEIN L17"/>
    <property type="match status" value="1"/>
</dbReference>
<evidence type="ECO:0000313" key="4">
    <source>
        <dbReference type="EMBL" id="AKC94973.1"/>
    </source>
</evidence>
<dbReference type="InterPro" id="IPR005721">
    <property type="entry name" value="Ribosomal_uL22_euk/arc"/>
</dbReference>
<dbReference type="NCBIfam" id="NF003260">
    <property type="entry name" value="PRK04223.1"/>
    <property type="match status" value="1"/>
</dbReference>
<dbReference type="SUPFAM" id="SSF54843">
    <property type="entry name" value="Ribosomal protein L22"/>
    <property type="match status" value="1"/>
</dbReference>
<keyword evidence="2 4" id="KW-0689">Ribosomal protein</keyword>
<accession>A0A0F6PXK5</accession>
<dbReference type="AlphaFoldDB" id="A0A0F6PXK5"/>
<dbReference type="InterPro" id="IPR001063">
    <property type="entry name" value="Ribosomal_uL22"/>
</dbReference>
<evidence type="ECO:0000256" key="1">
    <source>
        <dbReference type="ARBA" id="ARBA00009451"/>
    </source>
</evidence>
<evidence type="ECO:0000256" key="3">
    <source>
        <dbReference type="ARBA" id="ARBA00023274"/>
    </source>
</evidence>
<protein>
    <submittedName>
        <fullName evidence="4">Putative 50S ribosomal protein L22P</fullName>
    </submittedName>
</protein>
<proteinExistence type="inferred from homology"/>
<dbReference type="GO" id="GO:1990904">
    <property type="term" value="C:ribonucleoprotein complex"/>
    <property type="evidence" value="ECO:0007669"/>
    <property type="project" value="UniProtKB-KW"/>
</dbReference>
<reference evidence="4" key="1">
    <citation type="journal article" date="2015" name="Nature">
        <title>Complex archaea that bridge the gap between prokaryotes and eukaryotes.</title>
        <authorList>
            <person name="Spang A."/>
            <person name="Saw J.H."/>
            <person name="Jorgensen S.L."/>
            <person name="Zaremba-Niedzwiedzka K."/>
            <person name="Martijn J."/>
            <person name="Lind A.E."/>
            <person name="van Eijk R."/>
            <person name="Schleper C."/>
            <person name="Guy L."/>
            <person name="Ettema T.J."/>
        </authorList>
    </citation>
    <scope>NUCLEOTIDE SEQUENCE</scope>
</reference>
<sequence>MPTHKISIIGLDKDRTAIATGRDLRISPKHAREICKSLKGMTIEQANKYLDEVIALKKSVPFRRHNKKMSHRSDLVGWHSGRFPQKACRQFKKVLENLENNAIFKNLDSERMRLVHVISHRARKIQGITPRAQGRGSPKVKTLTHLEMVGEEI</sequence>
<dbReference type="InterPro" id="IPR057265">
    <property type="entry name" value="Ribosomal_uL22_arc-type"/>
</dbReference>
<dbReference type="EMBL" id="KP869702">
    <property type="protein sequence ID" value="AKC94973.1"/>
    <property type="molecule type" value="Genomic_DNA"/>
</dbReference>
<evidence type="ECO:0000256" key="2">
    <source>
        <dbReference type="ARBA" id="ARBA00022980"/>
    </source>
</evidence>
<name>A0A0F6PXK5_9ZZZZ</name>
<dbReference type="Pfam" id="PF00237">
    <property type="entry name" value="Ribosomal_L22"/>
    <property type="match status" value="1"/>
</dbReference>
<keyword evidence="3" id="KW-0687">Ribonucleoprotein</keyword>
<dbReference type="PANTHER" id="PTHR11593:SF10">
    <property type="entry name" value="60S RIBOSOMAL PROTEIN L17"/>
    <property type="match status" value="1"/>
</dbReference>
<dbReference type="GO" id="GO:0003735">
    <property type="term" value="F:structural constituent of ribosome"/>
    <property type="evidence" value="ECO:0007669"/>
    <property type="project" value="InterPro"/>
</dbReference>
<dbReference type="Gene3D" id="3.90.470.10">
    <property type="entry name" value="Ribosomal protein L22/L17"/>
    <property type="match status" value="1"/>
</dbReference>
<dbReference type="InterPro" id="IPR036394">
    <property type="entry name" value="Ribosomal_uL22_sf"/>
</dbReference>
<dbReference type="CDD" id="cd00336">
    <property type="entry name" value="Ribosomal_L22"/>
    <property type="match status" value="1"/>
</dbReference>
<organism evidence="4">
    <name type="scientific">uncultured organism</name>
    <dbReference type="NCBI Taxonomy" id="155900"/>
    <lineage>
        <taxon>unclassified sequences</taxon>
        <taxon>environmental samples</taxon>
    </lineage>
</organism>
<dbReference type="NCBIfam" id="TIGR01038">
    <property type="entry name" value="uL22_arch_euk"/>
    <property type="match status" value="1"/>
</dbReference>
<dbReference type="HAMAP" id="MF_01331_A">
    <property type="entry name" value="Ribosomal_uL22_A"/>
    <property type="match status" value="1"/>
</dbReference>
<comment type="similarity">
    <text evidence="1">Belongs to the universal ribosomal protein uL22 family.</text>
</comment>